<evidence type="ECO:0000256" key="7">
    <source>
        <dbReference type="ARBA" id="ARBA00023136"/>
    </source>
</evidence>
<feature type="compositionally biased region" description="Basic and acidic residues" evidence="8">
    <location>
        <begin position="578"/>
        <end position="624"/>
    </location>
</feature>
<protein>
    <submittedName>
        <fullName evidence="10">Murein biosynthesis integral membrane protein MurJ</fullName>
    </submittedName>
</protein>
<feature type="compositionally biased region" description="Low complexity" evidence="8">
    <location>
        <begin position="529"/>
        <end position="548"/>
    </location>
</feature>
<feature type="transmembrane region" description="Helical" evidence="9">
    <location>
        <begin position="289"/>
        <end position="307"/>
    </location>
</feature>
<keyword evidence="5" id="KW-0573">Peptidoglycan synthesis</keyword>
<feature type="transmembrane region" description="Helical" evidence="9">
    <location>
        <begin position="162"/>
        <end position="183"/>
    </location>
</feature>
<evidence type="ECO:0000313" key="10">
    <source>
        <dbReference type="EMBL" id="MFC6083379.1"/>
    </source>
</evidence>
<dbReference type="Proteomes" id="UP001596137">
    <property type="component" value="Unassembled WGS sequence"/>
</dbReference>
<evidence type="ECO:0000256" key="5">
    <source>
        <dbReference type="ARBA" id="ARBA00022984"/>
    </source>
</evidence>
<dbReference type="PANTHER" id="PTHR47019">
    <property type="entry name" value="LIPID II FLIPPASE MURJ"/>
    <property type="match status" value="1"/>
</dbReference>
<evidence type="ECO:0000256" key="2">
    <source>
        <dbReference type="ARBA" id="ARBA00022475"/>
    </source>
</evidence>
<dbReference type="EMBL" id="JBHSRF010000027">
    <property type="protein sequence ID" value="MFC6083379.1"/>
    <property type="molecule type" value="Genomic_DNA"/>
</dbReference>
<evidence type="ECO:0000256" key="8">
    <source>
        <dbReference type="SAM" id="MobiDB-lite"/>
    </source>
</evidence>
<feature type="transmembrane region" description="Helical" evidence="9">
    <location>
        <begin position="319"/>
        <end position="345"/>
    </location>
</feature>
<dbReference type="RefSeq" id="WP_380755237.1">
    <property type="nucleotide sequence ID" value="NZ_JBHSRF010000027.1"/>
</dbReference>
<dbReference type="PRINTS" id="PR01806">
    <property type="entry name" value="VIRFACTRMVIN"/>
</dbReference>
<proteinExistence type="predicted"/>
<organism evidence="10 11">
    <name type="scientific">Sphaerisporangium aureirubrum</name>
    <dbReference type="NCBI Taxonomy" id="1544736"/>
    <lineage>
        <taxon>Bacteria</taxon>
        <taxon>Bacillati</taxon>
        <taxon>Actinomycetota</taxon>
        <taxon>Actinomycetes</taxon>
        <taxon>Streptosporangiales</taxon>
        <taxon>Streptosporangiaceae</taxon>
        <taxon>Sphaerisporangium</taxon>
    </lineage>
</organism>
<keyword evidence="11" id="KW-1185">Reference proteome</keyword>
<feature type="transmembrane region" description="Helical" evidence="9">
    <location>
        <begin position="493"/>
        <end position="516"/>
    </location>
</feature>
<dbReference type="InterPro" id="IPR051050">
    <property type="entry name" value="Lipid_II_flippase_MurJ/MviN"/>
</dbReference>
<keyword evidence="4" id="KW-0133">Cell shape</keyword>
<dbReference type="PANTHER" id="PTHR47019:SF1">
    <property type="entry name" value="LIPID II FLIPPASE MURJ"/>
    <property type="match status" value="1"/>
</dbReference>
<feature type="transmembrane region" description="Helical" evidence="9">
    <location>
        <begin position="365"/>
        <end position="385"/>
    </location>
</feature>
<feature type="transmembrane region" description="Helical" evidence="9">
    <location>
        <begin position="426"/>
        <end position="449"/>
    </location>
</feature>
<feature type="compositionally biased region" description="Gly residues" evidence="8">
    <location>
        <begin position="625"/>
        <end position="640"/>
    </location>
</feature>
<feature type="transmembrane region" description="Helical" evidence="9">
    <location>
        <begin position="203"/>
        <end position="223"/>
    </location>
</feature>
<comment type="subcellular location">
    <subcellularLocation>
        <location evidence="1">Cell membrane</location>
        <topology evidence="1">Multi-pass membrane protein</topology>
    </subcellularLocation>
</comment>
<evidence type="ECO:0000313" key="11">
    <source>
        <dbReference type="Proteomes" id="UP001596137"/>
    </source>
</evidence>
<feature type="transmembrane region" description="Helical" evidence="9">
    <location>
        <begin position="132"/>
        <end position="155"/>
    </location>
</feature>
<evidence type="ECO:0000256" key="4">
    <source>
        <dbReference type="ARBA" id="ARBA00022960"/>
    </source>
</evidence>
<sequence>MMRRAGQGVAAAALLIGGITILARVVGFAKQLVLARTVGTNCLATAYFTANQIPNLVFELVVGGALAGMVVPVVAGDRAAERVGWITSALLTWVMVVLVPLGVVTALVAGPLMELFAGNVAGCAPGELTAVAARMLVVFAPQIPLYGVAVVLYGVLQAHRRFAGPALAPLVSSVVVIVAYLVFVPLGQGATSPADVPRAGELVLSVGTTLGVLALVVTVLGPAARLGLPLRPVLRFPPGVAARVRALAAAGLGALIAQQVATAFVVWLANNRVGAGGVAGYTYAWAIYQVPYAVLAVPIATSAFPALSARAERGDDAGFAALTAATTRAVVLVGGLAAGALAAVAAPVAEVFVGGMASDVRADELARSIALFAPGLVGYGLVAHLSRVLYAAGRGRAAAVGTVAGWGVVMVAQAVLVAVLPEPWRLAGLGLGSTVGMTAAGALLAVPVLRGRGARALDGVPRALLAAVLAGAAGFLTGHWITSALTATGPWAGAAVAALAGLAAVAAGVAITAALSRRDLSMALSRLRGTASGPPDGPPGTAGTVPDDLGGPGGPPGGPGGSREGPEADDGPGGSRDGVGDDRGGSRDGSDDGRSGFRDGAGDDRGGSRDGAGDGRSGSRDGAGDGRGGFRGAGDGMGGGLERERSDAGG</sequence>
<evidence type="ECO:0000256" key="6">
    <source>
        <dbReference type="ARBA" id="ARBA00022989"/>
    </source>
</evidence>
<gene>
    <name evidence="10" type="primary">murJ</name>
    <name evidence="10" type="ORF">ACFP1K_19555</name>
</gene>
<reference evidence="11" key="1">
    <citation type="journal article" date="2019" name="Int. J. Syst. Evol. Microbiol.">
        <title>The Global Catalogue of Microorganisms (GCM) 10K type strain sequencing project: providing services to taxonomists for standard genome sequencing and annotation.</title>
        <authorList>
            <consortium name="The Broad Institute Genomics Platform"/>
            <consortium name="The Broad Institute Genome Sequencing Center for Infectious Disease"/>
            <person name="Wu L."/>
            <person name="Ma J."/>
        </authorList>
    </citation>
    <scope>NUCLEOTIDE SEQUENCE [LARGE SCALE GENOMIC DNA]</scope>
    <source>
        <strain evidence="11">JCM 30346</strain>
    </source>
</reference>
<dbReference type="Pfam" id="PF03023">
    <property type="entry name" value="MurJ"/>
    <property type="match status" value="1"/>
</dbReference>
<name>A0ABW1NJ19_9ACTN</name>
<accession>A0ABW1NJ19</accession>
<keyword evidence="2" id="KW-1003">Cell membrane</keyword>
<feature type="transmembrane region" description="Helical" evidence="9">
    <location>
        <begin position="56"/>
        <end position="76"/>
    </location>
</feature>
<evidence type="ECO:0000256" key="3">
    <source>
        <dbReference type="ARBA" id="ARBA00022692"/>
    </source>
</evidence>
<keyword evidence="6 9" id="KW-1133">Transmembrane helix</keyword>
<keyword evidence="7 9" id="KW-0472">Membrane</keyword>
<feature type="region of interest" description="Disordered" evidence="8">
    <location>
        <begin position="527"/>
        <end position="650"/>
    </location>
</feature>
<keyword evidence="3 9" id="KW-0812">Transmembrane</keyword>
<evidence type="ECO:0000256" key="1">
    <source>
        <dbReference type="ARBA" id="ARBA00004651"/>
    </source>
</evidence>
<evidence type="ECO:0000256" key="9">
    <source>
        <dbReference type="SAM" id="Phobius"/>
    </source>
</evidence>
<feature type="compositionally biased region" description="Basic and acidic residues" evidence="8">
    <location>
        <begin position="641"/>
        <end position="650"/>
    </location>
</feature>
<feature type="transmembrane region" description="Helical" evidence="9">
    <location>
        <begin position="244"/>
        <end position="269"/>
    </location>
</feature>
<comment type="caution">
    <text evidence="10">The sequence shown here is derived from an EMBL/GenBank/DDBJ whole genome shotgun (WGS) entry which is preliminary data.</text>
</comment>
<feature type="transmembrane region" description="Helical" evidence="9">
    <location>
        <begin position="88"/>
        <end position="112"/>
    </location>
</feature>
<feature type="transmembrane region" description="Helical" evidence="9">
    <location>
        <begin position="461"/>
        <end position="481"/>
    </location>
</feature>
<feature type="transmembrane region" description="Helical" evidence="9">
    <location>
        <begin position="397"/>
        <end position="420"/>
    </location>
</feature>
<dbReference type="InterPro" id="IPR004268">
    <property type="entry name" value="MurJ"/>
</dbReference>